<dbReference type="CDD" id="cd00082">
    <property type="entry name" value="HisKA"/>
    <property type="match status" value="1"/>
</dbReference>
<dbReference type="InterPro" id="IPR003594">
    <property type="entry name" value="HATPase_dom"/>
</dbReference>
<keyword evidence="3" id="KW-0597">Phosphoprotein</keyword>
<evidence type="ECO:0000256" key="2">
    <source>
        <dbReference type="ARBA" id="ARBA00012438"/>
    </source>
</evidence>
<evidence type="ECO:0000256" key="1">
    <source>
        <dbReference type="ARBA" id="ARBA00000085"/>
    </source>
</evidence>
<dbReference type="SUPFAM" id="SSF55874">
    <property type="entry name" value="ATPase domain of HSP90 chaperone/DNA topoisomerase II/histidine kinase"/>
    <property type="match status" value="1"/>
</dbReference>
<dbReference type="OrthoDB" id="9813151at2"/>
<dbReference type="InterPro" id="IPR004358">
    <property type="entry name" value="Sig_transdc_His_kin-like_C"/>
</dbReference>
<dbReference type="CDD" id="cd00075">
    <property type="entry name" value="HATPase"/>
    <property type="match status" value="1"/>
</dbReference>
<dbReference type="InterPro" id="IPR050736">
    <property type="entry name" value="Sensor_HK_Regulatory"/>
</dbReference>
<dbReference type="PROSITE" id="PS50109">
    <property type="entry name" value="HIS_KIN"/>
    <property type="match status" value="1"/>
</dbReference>
<comment type="caution">
    <text evidence="9">The sequence shown here is derived from an EMBL/GenBank/DDBJ whole genome shotgun (WGS) entry which is preliminary data.</text>
</comment>
<evidence type="ECO:0000259" key="8">
    <source>
        <dbReference type="PROSITE" id="PS50109"/>
    </source>
</evidence>
<dbReference type="Gene3D" id="1.10.287.130">
    <property type="match status" value="1"/>
</dbReference>
<accession>A0A1U7HDH0</accession>
<dbReference type="SMART" id="SM00387">
    <property type="entry name" value="HATPase_c"/>
    <property type="match status" value="1"/>
</dbReference>
<dbReference type="Pfam" id="PF00512">
    <property type="entry name" value="HisKA"/>
    <property type="match status" value="1"/>
</dbReference>
<evidence type="ECO:0000256" key="5">
    <source>
        <dbReference type="ARBA" id="ARBA00022777"/>
    </source>
</evidence>
<feature type="domain" description="Histidine kinase" evidence="8">
    <location>
        <begin position="220"/>
        <end position="438"/>
    </location>
</feature>
<keyword evidence="6" id="KW-0902">Two-component regulatory system</keyword>
<dbReference type="GO" id="GO:0000155">
    <property type="term" value="F:phosphorelay sensor kinase activity"/>
    <property type="evidence" value="ECO:0007669"/>
    <property type="project" value="InterPro"/>
</dbReference>
<dbReference type="EC" id="2.7.13.3" evidence="2"/>
<name>A0A1U7HDH0_9CYAN</name>
<evidence type="ECO:0000313" key="9">
    <source>
        <dbReference type="EMBL" id="OKH21626.1"/>
    </source>
</evidence>
<dbReference type="Pfam" id="PF02518">
    <property type="entry name" value="HATPase_c"/>
    <property type="match status" value="1"/>
</dbReference>
<dbReference type="STRING" id="1921803.NIES593_15415"/>
<keyword evidence="4" id="KW-0808">Transferase</keyword>
<evidence type="ECO:0000256" key="7">
    <source>
        <dbReference type="ARBA" id="ARBA00023136"/>
    </source>
</evidence>
<keyword evidence="10" id="KW-1185">Reference proteome</keyword>
<dbReference type="PRINTS" id="PR00344">
    <property type="entry name" value="BCTRLSENSOR"/>
</dbReference>
<dbReference type="PANTHER" id="PTHR43711:SF1">
    <property type="entry name" value="HISTIDINE KINASE 1"/>
    <property type="match status" value="1"/>
</dbReference>
<reference evidence="9 10" key="1">
    <citation type="submission" date="2016-11" db="EMBL/GenBank/DDBJ databases">
        <title>Draft Genome Sequences of Nine Cyanobacterial Strains from Diverse Habitats.</title>
        <authorList>
            <person name="Zhu T."/>
            <person name="Hou S."/>
            <person name="Lu X."/>
            <person name="Hess W.R."/>
        </authorList>
    </citation>
    <scope>NUCLEOTIDE SEQUENCE [LARGE SCALE GENOMIC DNA]</scope>
    <source>
        <strain evidence="9 10">NIES-593</strain>
    </source>
</reference>
<dbReference type="SMART" id="SM00388">
    <property type="entry name" value="HisKA"/>
    <property type="match status" value="1"/>
</dbReference>
<dbReference type="FunFam" id="1.10.287.130:FF:000001">
    <property type="entry name" value="Two-component sensor histidine kinase"/>
    <property type="match status" value="1"/>
</dbReference>
<evidence type="ECO:0000256" key="6">
    <source>
        <dbReference type="ARBA" id="ARBA00023012"/>
    </source>
</evidence>
<dbReference type="InterPro" id="IPR005467">
    <property type="entry name" value="His_kinase_dom"/>
</dbReference>
<dbReference type="SUPFAM" id="SSF47384">
    <property type="entry name" value="Homodimeric domain of signal transducing histidine kinase"/>
    <property type="match status" value="1"/>
</dbReference>
<dbReference type="Proteomes" id="UP000186868">
    <property type="component" value="Unassembled WGS sequence"/>
</dbReference>
<dbReference type="Gene3D" id="3.30.565.10">
    <property type="entry name" value="Histidine kinase-like ATPase, C-terminal domain"/>
    <property type="match status" value="1"/>
</dbReference>
<evidence type="ECO:0000256" key="3">
    <source>
        <dbReference type="ARBA" id="ARBA00022553"/>
    </source>
</evidence>
<dbReference type="FunFam" id="3.30.565.10:FF:000006">
    <property type="entry name" value="Sensor histidine kinase WalK"/>
    <property type="match status" value="1"/>
</dbReference>
<evidence type="ECO:0000313" key="10">
    <source>
        <dbReference type="Proteomes" id="UP000186868"/>
    </source>
</evidence>
<comment type="catalytic activity">
    <reaction evidence="1">
        <text>ATP + protein L-histidine = ADP + protein N-phospho-L-histidine.</text>
        <dbReference type="EC" id="2.7.13.3"/>
    </reaction>
</comment>
<dbReference type="InterPro" id="IPR036097">
    <property type="entry name" value="HisK_dim/P_sf"/>
</dbReference>
<proteinExistence type="predicted"/>
<dbReference type="InterPro" id="IPR003661">
    <property type="entry name" value="HisK_dim/P_dom"/>
</dbReference>
<dbReference type="PANTHER" id="PTHR43711">
    <property type="entry name" value="TWO-COMPONENT HISTIDINE KINASE"/>
    <property type="match status" value="1"/>
</dbReference>
<keyword evidence="5 9" id="KW-0418">Kinase</keyword>
<sequence>MKKKLKTQNSTSPQFKTLRWRLLGSFLVVMLAIRAISNTVMYQFVARNLYQQVDNRLINLAQAAAHSLMAIKQDKTAVNRTDYYQPDEDRDLDIPWQNLRKPDQSVEWFGANRQRLVSSGTLSLTSPPQAGFQTVRQGQIRTLTIPAYSYSRGQKKLEGYVRVSESTEAVEAILIQLRWGSAVGGIIALGLIGVGGMWLTKQSLKPIEQSFQRLKQFTADASHELRSPLTAIKTSVEVLQTHPERIHPQDAEKFSAIASATNQMTRLVEDLLLLARTEGTTKTPTQDWKAIPLEELLEDAIEFLEPKAEAKEISLKFNWKTSVSVMGDATQLIRLFSNLLENALQYTPSGGTVTLALRQIDKFAIVSVEDTGIGIAPEDLPFIFDRFWRADKARSYRSEGSGLGLAIAQAIAVRHGGDITVSSQLGLGSCFKVRLPVV</sequence>
<evidence type="ECO:0000256" key="4">
    <source>
        <dbReference type="ARBA" id="ARBA00022679"/>
    </source>
</evidence>
<dbReference type="EMBL" id="MRCB01000019">
    <property type="protein sequence ID" value="OKH21626.1"/>
    <property type="molecule type" value="Genomic_DNA"/>
</dbReference>
<keyword evidence="7" id="KW-0472">Membrane</keyword>
<dbReference type="RefSeq" id="WP_073600453.1">
    <property type="nucleotide sequence ID" value="NZ_MRCB01000019.1"/>
</dbReference>
<dbReference type="InterPro" id="IPR036890">
    <property type="entry name" value="HATPase_C_sf"/>
</dbReference>
<gene>
    <name evidence="9" type="ORF">NIES593_15415</name>
</gene>
<organism evidence="9 10">
    <name type="scientific">Hydrococcus rivularis NIES-593</name>
    <dbReference type="NCBI Taxonomy" id="1921803"/>
    <lineage>
        <taxon>Bacteria</taxon>
        <taxon>Bacillati</taxon>
        <taxon>Cyanobacteriota</taxon>
        <taxon>Cyanophyceae</taxon>
        <taxon>Pleurocapsales</taxon>
        <taxon>Hydrococcaceae</taxon>
        <taxon>Hydrococcus</taxon>
    </lineage>
</organism>
<dbReference type="AlphaFoldDB" id="A0A1U7HDH0"/>
<protein>
    <recommendedName>
        <fullName evidence="2">histidine kinase</fullName>
        <ecNumber evidence="2">2.7.13.3</ecNumber>
    </recommendedName>
</protein>